<feature type="compositionally biased region" description="Polar residues" evidence="1">
    <location>
        <begin position="47"/>
        <end position="78"/>
    </location>
</feature>
<sequence length="107" mass="11913">MKYLTSYVPDPSTIHPSIHRDPITSLSTTGSRVYIHLLFTRIPTTPPISNTSQPNSYYTTPHIITSSNQDPIHPNSQAKYHPTKQARYNPQVHPSAKSSICQACVSP</sequence>
<keyword evidence="3" id="KW-1185">Reference proteome</keyword>
<evidence type="ECO:0000256" key="1">
    <source>
        <dbReference type="SAM" id="MobiDB-lite"/>
    </source>
</evidence>
<dbReference type="VEuPathDB" id="FungiDB:ASPTUDRAFT_39445"/>
<name>A0A1L9NB67_ASPTC</name>
<feature type="region of interest" description="Disordered" evidence="1">
    <location>
        <begin position="45"/>
        <end position="107"/>
    </location>
</feature>
<dbReference type="AlphaFoldDB" id="A0A1L9NB67"/>
<proteinExistence type="predicted"/>
<evidence type="ECO:0000313" key="3">
    <source>
        <dbReference type="Proteomes" id="UP000184304"/>
    </source>
</evidence>
<gene>
    <name evidence="2" type="ORF">ASPTUDRAFT_39445</name>
</gene>
<dbReference type="EMBL" id="KV878187">
    <property type="protein sequence ID" value="OJI86523.1"/>
    <property type="molecule type" value="Genomic_DNA"/>
</dbReference>
<accession>A0A1L9NB67</accession>
<organism evidence="2 3">
    <name type="scientific">Aspergillus tubingensis (strain CBS 134.48)</name>
    <dbReference type="NCBI Taxonomy" id="767770"/>
    <lineage>
        <taxon>Eukaryota</taxon>
        <taxon>Fungi</taxon>
        <taxon>Dikarya</taxon>
        <taxon>Ascomycota</taxon>
        <taxon>Pezizomycotina</taxon>
        <taxon>Eurotiomycetes</taxon>
        <taxon>Eurotiomycetidae</taxon>
        <taxon>Eurotiales</taxon>
        <taxon>Aspergillaceae</taxon>
        <taxon>Aspergillus</taxon>
        <taxon>Aspergillus subgen. Circumdati</taxon>
    </lineage>
</organism>
<protein>
    <submittedName>
        <fullName evidence="2">Uncharacterized protein</fullName>
    </submittedName>
</protein>
<reference evidence="3" key="1">
    <citation type="journal article" date="2017" name="Genome Biol.">
        <title>Comparative genomics reveals high biological diversity and specific adaptations in the industrially and medically important fungal genus Aspergillus.</title>
        <authorList>
            <person name="de Vries R.P."/>
            <person name="Riley R."/>
            <person name="Wiebenga A."/>
            <person name="Aguilar-Osorio G."/>
            <person name="Amillis S."/>
            <person name="Uchima C.A."/>
            <person name="Anderluh G."/>
            <person name="Asadollahi M."/>
            <person name="Askin M."/>
            <person name="Barry K."/>
            <person name="Battaglia E."/>
            <person name="Bayram O."/>
            <person name="Benocci T."/>
            <person name="Braus-Stromeyer S.A."/>
            <person name="Caldana C."/>
            <person name="Canovas D."/>
            <person name="Cerqueira G.C."/>
            <person name="Chen F."/>
            <person name="Chen W."/>
            <person name="Choi C."/>
            <person name="Clum A."/>
            <person name="Dos Santos R.A."/>
            <person name="Damasio A.R."/>
            <person name="Diallinas G."/>
            <person name="Emri T."/>
            <person name="Fekete E."/>
            <person name="Flipphi M."/>
            <person name="Freyberg S."/>
            <person name="Gallo A."/>
            <person name="Gournas C."/>
            <person name="Habgood R."/>
            <person name="Hainaut M."/>
            <person name="Harispe M.L."/>
            <person name="Henrissat B."/>
            <person name="Hilden K.S."/>
            <person name="Hope R."/>
            <person name="Hossain A."/>
            <person name="Karabika E."/>
            <person name="Karaffa L."/>
            <person name="Karanyi Z."/>
            <person name="Krasevec N."/>
            <person name="Kuo A."/>
            <person name="Kusch H."/>
            <person name="LaButti K."/>
            <person name="Lagendijk E.L."/>
            <person name="Lapidus A."/>
            <person name="Levasseur A."/>
            <person name="Lindquist E."/>
            <person name="Lipzen A."/>
            <person name="Logrieco A.F."/>
            <person name="MacCabe A."/>
            <person name="Maekelae M.R."/>
            <person name="Malavazi I."/>
            <person name="Melin P."/>
            <person name="Meyer V."/>
            <person name="Mielnichuk N."/>
            <person name="Miskei M."/>
            <person name="Molnar A.P."/>
            <person name="Mule G."/>
            <person name="Ngan C.Y."/>
            <person name="Orejas M."/>
            <person name="Orosz E."/>
            <person name="Ouedraogo J.P."/>
            <person name="Overkamp K.M."/>
            <person name="Park H.-S."/>
            <person name="Perrone G."/>
            <person name="Piumi F."/>
            <person name="Punt P.J."/>
            <person name="Ram A.F."/>
            <person name="Ramon A."/>
            <person name="Rauscher S."/>
            <person name="Record E."/>
            <person name="Riano-Pachon D.M."/>
            <person name="Robert V."/>
            <person name="Roehrig J."/>
            <person name="Ruller R."/>
            <person name="Salamov A."/>
            <person name="Salih N.S."/>
            <person name="Samson R.A."/>
            <person name="Sandor E."/>
            <person name="Sanguinetti M."/>
            <person name="Schuetze T."/>
            <person name="Sepcic K."/>
            <person name="Shelest E."/>
            <person name="Sherlock G."/>
            <person name="Sophianopoulou V."/>
            <person name="Squina F.M."/>
            <person name="Sun H."/>
            <person name="Susca A."/>
            <person name="Todd R.B."/>
            <person name="Tsang A."/>
            <person name="Unkles S.E."/>
            <person name="van de Wiele N."/>
            <person name="van Rossen-Uffink D."/>
            <person name="Oliveira J.V."/>
            <person name="Vesth T.C."/>
            <person name="Visser J."/>
            <person name="Yu J.-H."/>
            <person name="Zhou M."/>
            <person name="Andersen M.R."/>
            <person name="Archer D.B."/>
            <person name="Baker S.E."/>
            <person name="Benoit I."/>
            <person name="Brakhage A.A."/>
            <person name="Braus G.H."/>
            <person name="Fischer R."/>
            <person name="Frisvad J.C."/>
            <person name="Goldman G.H."/>
            <person name="Houbraken J."/>
            <person name="Oakley B."/>
            <person name="Pocsi I."/>
            <person name="Scazzocchio C."/>
            <person name="Seiboth B."/>
            <person name="vanKuyk P.A."/>
            <person name="Wortman J."/>
            <person name="Dyer P.S."/>
            <person name="Grigoriev I.V."/>
        </authorList>
    </citation>
    <scope>NUCLEOTIDE SEQUENCE [LARGE SCALE GENOMIC DNA]</scope>
    <source>
        <strain evidence="3">CBS 134.48</strain>
    </source>
</reference>
<evidence type="ECO:0000313" key="2">
    <source>
        <dbReference type="EMBL" id="OJI86523.1"/>
    </source>
</evidence>
<dbReference type="Proteomes" id="UP000184304">
    <property type="component" value="Unassembled WGS sequence"/>
</dbReference>